<feature type="non-terminal residue" evidence="2">
    <location>
        <position position="173"/>
    </location>
</feature>
<dbReference type="PANTHER" id="PTHR34631:SF3">
    <property type="entry name" value="ISSOD12 TRANSPOSASE TNPA_ISSOD12"/>
    <property type="match status" value="1"/>
</dbReference>
<reference evidence="2 3" key="1">
    <citation type="journal article" date="2020" name="Microorganisms">
        <title>Osmotic Adaptation and Compatible Solute Biosynthesis of Phototrophic Bacteria as Revealed from Genome Analyses.</title>
        <authorList>
            <person name="Imhoff J.F."/>
            <person name="Rahn T."/>
            <person name="Kunzel S."/>
            <person name="Keller A."/>
            <person name="Neulinger S.C."/>
        </authorList>
    </citation>
    <scope>NUCLEOTIDE SEQUENCE [LARGE SCALE GENOMIC DNA]</scope>
    <source>
        <strain evidence="2 3">DSM 15382</strain>
    </source>
</reference>
<gene>
    <name evidence="2" type="ORF">CKO45_29000</name>
</gene>
<protein>
    <submittedName>
        <fullName evidence="2">IS5/IS1182 family transposase</fullName>
    </submittedName>
</protein>
<dbReference type="RefSeq" id="WP_242482021.1">
    <property type="nucleotide sequence ID" value="NZ_NRSG01000488.1"/>
</dbReference>
<comment type="caution">
    <text evidence="2">The sequence shown here is derived from an EMBL/GenBank/DDBJ whole genome shotgun (WGS) entry which is preliminary data.</text>
</comment>
<dbReference type="InterPro" id="IPR053172">
    <property type="entry name" value="Tn903_transposase"/>
</dbReference>
<dbReference type="InterPro" id="IPR053520">
    <property type="entry name" value="Transposase_Tn903"/>
</dbReference>
<feature type="domain" description="Transposase DDE" evidence="1">
    <location>
        <begin position="32"/>
        <end position="139"/>
    </location>
</feature>
<dbReference type="InterPro" id="IPR025668">
    <property type="entry name" value="Tnp_DDE_dom"/>
</dbReference>
<dbReference type="NCBIfam" id="NF033579">
    <property type="entry name" value="transpos_IS5_2"/>
    <property type="match status" value="1"/>
</dbReference>
<dbReference type="Proteomes" id="UP000697995">
    <property type="component" value="Unassembled WGS sequence"/>
</dbReference>
<sequence>MPFKANAERRHHIPRQRHRVTNWAEYDAGLRTRGSLTVWFSEAAVENWRAEARTGRGGQPKYSALAIATALTLRAVFRLALRQTEGLIGSILQLLGLDLAVPDHSTLSRRAEALEVARPRCGGEPVHLLVDSTGLQLRGPGGWLEEKHGTKRRRAWKVLHLATDADTGQVVAS</sequence>
<name>A0ABS1D5R8_9PROT</name>
<evidence type="ECO:0000313" key="2">
    <source>
        <dbReference type="EMBL" id="MBK1662228.1"/>
    </source>
</evidence>
<dbReference type="PANTHER" id="PTHR34631">
    <property type="match status" value="1"/>
</dbReference>
<proteinExistence type="predicted"/>
<evidence type="ECO:0000259" key="1">
    <source>
        <dbReference type="Pfam" id="PF13737"/>
    </source>
</evidence>
<keyword evidence="3" id="KW-1185">Reference proteome</keyword>
<dbReference type="EMBL" id="NRSG01000488">
    <property type="protein sequence ID" value="MBK1662228.1"/>
    <property type="molecule type" value="Genomic_DNA"/>
</dbReference>
<accession>A0ABS1D5R8</accession>
<organism evidence="2 3">
    <name type="scientific">Paracraurococcus ruber</name>
    <dbReference type="NCBI Taxonomy" id="77675"/>
    <lineage>
        <taxon>Bacteria</taxon>
        <taxon>Pseudomonadati</taxon>
        <taxon>Pseudomonadota</taxon>
        <taxon>Alphaproteobacteria</taxon>
        <taxon>Acetobacterales</taxon>
        <taxon>Roseomonadaceae</taxon>
        <taxon>Paracraurococcus</taxon>
    </lineage>
</organism>
<evidence type="ECO:0000313" key="3">
    <source>
        <dbReference type="Proteomes" id="UP000697995"/>
    </source>
</evidence>
<dbReference type="Pfam" id="PF13737">
    <property type="entry name" value="DDE_Tnp_1_5"/>
    <property type="match status" value="1"/>
</dbReference>